<dbReference type="PROSITE" id="PS00409">
    <property type="entry name" value="PROKAR_NTER_METHYL"/>
    <property type="match status" value="1"/>
</dbReference>
<keyword evidence="4" id="KW-0488">Methylation</keyword>
<evidence type="ECO:0000256" key="5">
    <source>
        <dbReference type="ARBA" id="ARBA00022519"/>
    </source>
</evidence>
<proteinExistence type="inferred from homology"/>
<dbReference type="Gene3D" id="3.30.700.10">
    <property type="entry name" value="Glycoprotein, Type 4 Pilin"/>
    <property type="match status" value="1"/>
</dbReference>
<evidence type="ECO:0000256" key="11">
    <source>
        <dbReference type="SAM" id="Phobius"/>
    </source>
</evidence>
<evidence type="ECO:0000256" key="4">
    <source>
        <dbReference type="ARBA" id="ARBA00022481"/>
    </source>
</evidence>
<evidence type="ECO:0000256" key="6">
    <source>
        <dbReference type="ARBA" id="ARBA00022692"/>
    </source>
</evidence>
<organism evidence="13 14">
    <name type="scientific">Pseudolysobacter antarcticus</name>
    <dbReference type="NCBI Taxonomy" id="2511995"/>
    <lineage>
        <taxon>Bacteria</taxon>
        <taxon>Pseudomonadati</taxon>
        <taxon>Pseudomonadota</taxon>
        <taxon>Gammaproteobacteria</taxon>
        <taxon>Lysobacterales</taxon>
        <taxon>Rhodanobacteraceae</taxon>
        <taxon>Pseudolysobacter</taxon>
    </lineage>
</organism>
<keyword evidence="3" id="KW-1003">Cell membrane</keyword>
<dbReference type="NCBIfam" id="TIGR02532">
    <property type="entry name" value="IV_pilin_GFxxxE"/>
    <property type="match status" value="1"/>
</dbReference>
<dbReference type="GO" id="GO:0005886">
    <property type="term" value="C:plasma membrane"/>
    <property type="evidence" value="ECO:0007669"/>
    <property type="project" value="UniProtKB-SubCell"/>
</dbReference>
<keyword evidence="8 11" id="KW-0472">Membrane</keyword>
<dbReference type="InterPro" id="IPR045584">
    <property type="entry name" value="Pilin-like"/>
</dbReference>
<dbReference type="AlphaFoldDB" id="A0A411HQ84"/>
<evidence type="ECO:0000256" key="9">
    <source>
        <dbReference type="ARBA" id="ARBA00025772"/>
    </source>
</evidence>
<feature type="domain" description="General secretion pathway GspH" evidence="12">
    <location>
        <begin position="45"/>
        <end position="163"/>
    </location>
</feature>
<dbReference type="KEGG" id="xbc:ELE36_11275"/>
<protein>
    <recommendedName>
        <fullName evidence="2">Type II secretion system protein H</fullName>
    </recommendedName>
    <alternativeName>
        <fullName evidence="10">General secretion pathway protein H</fullName>
    </alternativeName>
</protein>
<accession>A0A411HQ84</accession>
<dbReference type="SUPFAM" id="SSF54523">
    <property type="entry name" value="Pili subunits"/>
    <property type="match status" value="1"/>
</dbReference>
<evidence type="ECO:0000256" key="8">
    <source>
        <dbReference type="ARBA" id="ARBA00023136"/>
    </source>
</evidence>
<comment type="similarity">
    <text evidence="9">Belongs to the GSP H family.</text>
</comment>
<reference evidence="13 14" key="1">
    <citation type="submission" date="2019-01" db="EMBL/GenBank/DDBJ databases">
        <title>Pseudolysobacter antarctica gen. nov., sp. nov., isolated from Fildes Peninsula, Antarctica.</title>
        <authorList>
            <person name="Wei Z."/>
            <person name="Peng F."/>
        </authorList>
    </citation>
    <scope>NUCLEOTIDE SEQUENCE [LARGE SCALE GENOMIC DNA]</scope>
    <source>
        <strain evidence="13 14">AQ6-296</strain>
    </source>
</reference>
<keyword evidence="7 11" id="KW-1133">Transmembrane helix</keyword>
<evidence type="ECO:0000256" key="2">
    <source>
        <dbReference type="ARBA" id="ARBA00021549"/>
    </source>
</evidence>
<evidence type="ECO:0000313" key="13">
    <source>
        <dbReference type="EMBL" id="QBB72668.1"/>
    </source>
</evidence>
<evidence type="ECO:0000256" key="7">
    <source>
        <dbReference type="ARBA" id="ARBA00022989"/>
    </source>
</evidence>
<evidence type="ECO:0000259" key="12">
    <source>
        <dbReference type="Pfam" id="PF12019"/>
    </source>
</evidence>
<keyword evidence="5" id="KW-0997">Cell inner membrane</keyword>
<comment type="subcellular location">
    <subcellularLocation>
        <location evidence="1">Cell inner membrane</location>
        <topology evidence="1">Single-pass membrane protein</topology>
    </subcellularLocation>
</comment>
<evidence type="ECO:0000256" key="10">
    <source>
        <dbReference type="ARBA" id="ARBA00030775"/>
    </source>
</evidence>
<dbReference type="RefSeq" id="WP_129836824.1">
    <property type="nucleotide sequence ID" value="NZ_CP035704.1"/>
</dbReference>
<name>A0A411HQ84_9GAMM</name>
<dbReference type="InterPro" id="IPR012902">
    <property type="entry name" value="N_methyl_site"/>
</dbReference>
<dbReference type="InterPro" id="IPR022346">
    <property type="entry name" value="T2SS_GspH"/>
</dbReference>
<gene>
    <name evidence="13" type="ORF">ELE36_11275</name>
</gene>
<sequence>MYSERNEGFSLIELLVVLLIVGILFVVSMPSFSTWIQNGKTRSVAESMQNGLRFAQTEGLRLSRTTTFTLSTTGWTVDYVQNSASDTITPHPLLVSPSSNLGGVVITPSAGTPAILEFNTFGRVLGGATAAGTFTALGNADATYDITNPSGPRKQRVIVSQSGKVRMCDPDAGGLSASRPDGC</sequence>
<dbReference type="GO" id="GO:0015627">
    <property type="term" value="C:type II protein secretion system complex"/>
    <property type="evidence" value="ECO:0007669"/>
    <property type="project" value="InterPro"/>
</dbReference>
<dbReference type="EMBL" id="CP035704">
    <property type="protein sequence ID" value="QBB72668.1"/>
    <property type="molecule type" value="Genomic_DNA"/>
</dbReference>
<feature type="transmembrane region" description="Helical" evidence="11">
    <location>
        <begin position="12"/>
        <end position="32"/>
    </location>
</feature>
<evidence type="ECO:0000256" key="3">
    <source>
        <dbReference type="ARBA" id="ARBA00022475"/>
    </source>
</evidence>
<keyword evidence="14" id="KW-1185">Reference proteome</keyword>
<dbReference type="Pfam" id="PF07963">
    <property type="entry name" value="N_methyl"/>
    <property type="match status" value="1"/>
</dbReference>
<evidence type="ECO:0000313" key="14">
    <source>
        <dbReference type="Proteomes" id="UP000291562"/>
    </source>
</evidence>
<keyword evidence="6 11" id="KW-0812">Transmembrane</keyword>
<dbReference type="Proteomes" id="UP000291562">
    <property type="component" value="Chromosome"/>
</dbReference>
<dbReference type="GO" id="GO:0015628">
    <property type="term" value="P:protein secretion by the type II secretion system"/>
    <property type="evidence" value="ECO:0007669"/>
    <property type="project" value="InterPro"/>
</dbReference>
<dbReference type="Pfam" id="PF12019">
    <property type="entry name" value="GspH"/>
    <property type="match status" value="1"/>
</dbReference>
<evidence type="ECO:0000256" key="1">
    <source>
        <dbReference type="ARBA" id="ARBA00004377"/>
    </source>
</evidence>